<dbReference type="InterPro" id="IPR014710">
    <property type="entry name" value="RmlC-like_jellyroll"/>
</dbReference>
<name>A0A1H0IS58_9ACTN</name>
<keyword evidence="7" id="KW-1185">Reference proteome</keyword>
<dbReference type="RefSeq" id="WP_093786001.1">
    <property type="nucleotide sequence ID" value="NZ_FNIE01000009.1"/>
</dbReference>
<dbReference type="PRINTS" id="PR00034">
    <property type="entry name" value="HTHCRP"/>
</dbReference>
<proteinExistence type="predicted"/>
<dbReference type="SUPFAM" id="SSF51206">
    <property type="entry name" value="cAMP-binding domain-like"/>
    <property type="match status" value="1"/>
</dbReference>
<dbReference type="InterPro" id="IPR000595">
    <property type="entry name" value="cNMP-bd_dom"/>
</dbReference>
<evidence type="ECO:0000259" key="4">
    <source>
        <dbReference type="PROSITE" id="PS50042"/>
    </source>
</evidence>
<dbReference type="OrthoDB" id="41390at2"/>
<dbReference type="Pfam" id="PF00027">
    <property type="entry name" value="cNMP_binding"/>
    <property type="match status" value="1"/>
</dbReference>
<dbReference type="CDD" id="cd00038">
    <property type="entry name" value="CAP_ED"/>
    <property type="match status" value="1"/>
</dbReference>
<dbReference type="GO" id="GO:0003700">
    <property type="term" value="F:DNA-binding transcription factor activity"/>
    <property type="evidence" value="ECO:0007669"/>
    <property type="project" value="TreeGrafter"/>
</dbReference>
<dbReference type="STRING" id="310781.SAMN05216259_10987"/>
<dbReference type="GO" id="GO:0003677">
    <property type="term" value="F:DNA binding"/>
    <property type="evidence" value="ECO:0007669"/>
    <property type="project" value="UniProtKB-KW"/>
</dbReference>
<dbReference type="GO" id="GO:0005829">
    <property type="term" value="C:cytosol"/>
    <property type="evidence" value="ECO:0007669"/>
    <property type="project" value="TreeGrafter"/>
</dbReference>
<dbReference type="SMART" id="SM00100">
    <property type="entry name" value="cNMP"/>
    <property type="match status" value="1"/>
</dbReference>
<dbReference type="SUPFAM" id="SSF46785">
    <property type="entry name" value="Winged helix' DNA-binding domain"/>
    <property type="match status" value="1"/>
</dbReference>
<evidence type="ECO:0000256" key="2">
    <source>
        <dbReference type="ARBA" id="ARBA00023125"/>
    </source>
</evidence>
<organism evidence="6 7">
    <name type="scientific">Actinacidiphila guanduensis</name>
    <dbReference type="NCBI Taxonomy" id="310781"/>
    <lineage>
        <taxon>Bacteria</taxon>
        <taxon>Bacillati</taxon>
        <taxon>Actinomycetota</taxon>
        <taxon>Actinomycetes</taxon>
        <taxon>Kitasatosporales</taxon>
        <taxon>Streptomycetaceae</taxon>
        <taxon>Actinacidiphila</taxon>
    </lineage>
</organism>
<dbReference type="Gene3D" id="2.60.120.10">
    <property type="entry name" value="Jelly Rolls"/>
    <property type="match status" value="1"/>
</dbReference>
<dbReference type="InterPro" id="IPR012318">
    <property type="entry name" value="HTH_CRP"/>
</dbReference>
<dbReference type="InterPro" id="IPR018490">
    <property type="entry name" value="cNMP-bd_dom_sf"/>
</dbReference>
<evidence type="ECO:0000256" key="3">
    <source>
        <dbReference type="ARBA" id="ARBA00023163"/>
    </source>
</evidence>
<dbReference type="Gene3D" id="1.10.10.10">
    <property type="entry name" value="Winged helix-like DNA-binding domain superfamily/Winged helix DNA-binding domain"/>
    <property type="match status" value="1"/>
</dbReference>
<keyword evidence="3" id="KW-0804">Transcription</keyword>
<keyword evidence="6" id="KW-0808">Transferase</keyword>
<feature type="domain" description="Cyclic nucleotide-binding" evidence="4">
    <location>
        <begin position="10"/>
        <end position="112"/>
    </location>
</feature>
<dbReference type="SMART" id="SM00419">
    <property type="entry name" value="HTH_CRP"/>
    <property type="match status" value="1"/>
</dbReference>
<dbReference type="InterPro" id="IPR050397">
    <property type="entry name" value="Env_Response_Regulators"/>
</dbReference>
<reference evidence="6 7" key="1">
    <citation type="submission" date="2016-10" db="EMBL/GenBank/DDBJ databases">
        <authorList>
            <person name="de Groot N.N."/>
        </authorList>
    </citation>
    <scope>NUCLEOTIDE SEQUENCE [LARGE SCALE GENOMIC DNA]</scope>
    <source>
        <strain evidence="6 7">CGMCC 4.2022</strain>
    </source>
</reference>
<protein>
    <submittedName>
        <fullName evidence="6">cAMP-binding domain of CRP or a regulatory subunit of cAMP-dependent protein kinases</fullName>
    </submittedName>
</protein>
<dbReference type="PANTHER" id="PTHR24567">
    <property type="entry name" value="CRP FAMILY TRANSCRIPTIONAL REGULATORY PROTEIN"/>
    <property type="match status" value="1"/>
</dbReference>
<dbReference type="PROSITE" id="PS51063">
    <property type="entry name" value="HTH_CRP_2"/>
    <property type="match status" value="1"/>
</dbReference>
<dbReference type="InterPro" id="IPR036390">
    <property type="entry name" value="WH_DNA-bd_sf"/>
</dbReference>
<evidence type="ECO:0000313" key="7">
    <source>
        <dbReference type="Proteomes" id="UP000199341"/>
    </source>
</evidence>
<evidence type="ECO:0000259" key="5">
    <source>
        <dbReference type="PROSITE" id="PS51063"/>
    </source>
</evidence>
<accession>A0A1H0IS58</accession>
<dbReference type="Pfam" id="PF13545">
    <property type="entry name" value="HTH_Crp_2"/>
    <property type="match status" value="1"/>
</dbReference>
<dbReference type="EMBL" id="FNIE01000009">
    <property type="protein sequence ID" value="SDO34130.1"/>
    <property type="molecule type" value="Genomic_DNA"/>
</dbReference>
<dbReference type="InterPro" id="IPR036388">
    <property type="entry name" value="WH-like_DNA-bd_sf"/>
</dbReference>
<sequence>MGLLGDRKVLMERLSSADRQSLLSLGRPRTYAAQEVLLREGDSGGFIVVITRGWCTVRRSTERGTLILALRQAGELVGEMAALDGRARSATVAALGPVQAVLVPGDRFRSFLAARPYATGLVMSQLIARLRSADDERSALASATVLERLAGRLVELAERAGTDQGGAVAIRLPLSQSDLAAAVGATREAVAKALRLLRDEGLVTTAPRAIAIADLEPLRLLGGAAGEAGEPGAAGGGRA</sequence>
<evidence type="ECO:0000313" key="6">
    <source>
        <dbReference type="EMBL" id="SDO34130.1"/>
    </source>
</evidence>
<dbReference type="AlphaFoldDB" id="A0A1H0IS58"/>
<feature type="domain" description="HTH crp-type" evidence="5">
    <location>
        <begin position="143"/>
        <end position="216"/>
    </location>
</feature>
<evidence type="ECO:0000256" key="1">
    <source>
        <dbReference type="ARBA" id="ARBA00023015"/>
    </source>
</evidence>
<keyword evidence="2" id="KW-0238">DNA-binding</keyword>
<dbReference type="Proteomes" id="UP000199341">
    <property type="component" value="Unassembled WGS sequence"/>
</dbReference>
<gene>
    <name evidence="6" type="ORF">SAMN05216259_10987</name>
</gene>
<keyword evidence="6" id="KW-0418">Kinase</keyword>
<dbReference type="GO" id="GO:0016301">
    <property type="term" value="F:kinase activity"/>
    <property type="evidence" value="ECO:0007669"/>
    <property type="project" value="UniProtKB-KW"/>
</dbReference>
<dbReference type="PANTHER" id="PTHR24567:SF74">
    <property type="entry name" value="HTH-TYPE TRANSCRIPTIONAL REGULATOR ARCR"/>
    <property type="match status" value="1"/>
</dbReference>
<keyword evidence="1" id="KW-0805">Transcription regulation</keyword>
<dbReference type="PROSITE" id="PS50042">
    <property type="entry name" value="CNMP_BINDING_3"/>
    <property type="match status" value="1"/>
</dbReference>